<feature type="transmembrane region" description="Helical" evidence="1">
    <location>
        <begin position="21"/>
        <end position="47"/>
    </location>
</feature>
<reference evidence="3" key="1">
    <citation type="submission" date="2024-05" db="EMBL/GenBank/DDBJ databases">
        <title>Draft genome assemblies of 36 bacteria isolated from hibernating arctic ground squirrels.</title>
        <authorList>
            <person name="McKee H."/>
            <person name="Mullen L."/>
            <person name="Drown D.M."/>
            <person name="Duddleston K.N."/>
        </authorList>
    </citation>
    <scope>NUCLEOTIDE SEQUENCE</scope>
    <source>
        <strain evidence="3">AN1007</strain>
    </source>
</reference>
<evidence type="ECO:0000313" key="3">
    <source>
        <dbReference type="EMBL" id="XCP97284.1"/>
    </source>
</evidence>
<proteinExistence type="predicted"/>
<dbReference type="Gene3D" id="3.40.50.1820">
    <property type="entry name" value="alpha/beta hydrolase"/>
    <property type="match status" value="1"/>
</dbReference>
<evidence type="ECO:0000259" key="2">
    <source>
        <dbReference type="Pfam" id="PF00561"/>
    </source>
</evidence>
<sequence length="329" mass="37023">MRVKENVEIKQTEKKRGKKRSLILKIFGGIIAALVLFLGIVFVVHVISKGLEKDKIEAYGQYVQVDGKKMNVSIQGSGEQTIVLLPGQGTASPVLDFKLLIDQLTPDYKVVTIEPFGYGLSDQTDQERTTENIVREIHEAAEQLGLNRYILMGHSIAGLYSVSYVDRYPDEVIAFVGIDSSVPNQPGMDVKLPLKSLQFLQSSGLMRLAKKLSADPYASMAYDEHTKEQMNLISNRVSSNSTMTNELKHLGSNFKNAENMTYPRELPVLLFVQSNNEHNPQWLPLHEQQAAKSAQGKMIPMEGSHYLHHTKFKEIAEQFKAFMKDLQLQ</sequence>
<gene>
    <name evidence="3" type="ORF">ABXS70_11530</name>
</gene>
<dbReference type="SUPFAM" id="SSF53474">
    <property type="entry name" value="alpha/beta-Hydrolases"/>
    <property type="match status" value="1"/>
</dbReference>
<name>A0AAU8NKL0_9BACL</name>
<dbReference type="Pfam" id="PF00561">
    <property type="entry name" value="Abhydrolase_1"/>
    <property type="match status" value="1"/>
</dbReference>
<dbReference type="InterPro" id="IPR029058">
    <property type="entry name" value="AB_hydrolase_fold"/>
</dbReference>
<protein>
    <submittedName>
        <fullName evidence="3">Alpha/beta hydrolase</fullName>
    </submittedName>
</protein>
<keyword evidence="1" id="KW-0472">Membrane</keyword>
<accession>A0AAU8NKL0</accession>
<keyword evidence="3" id="KW-0378">Hydrolase</keyword>
<organism evidence="3">
    <name type="scientific">Paenibacillus sp. AN1007</name>
    <dbReference type="NCBI Taxonomy" id="3151385"/>
    <lineage>
        <taxon>Bacteria</taxon>
        <taxon>Bacillati</taxon>
        <taxon>Bacillota</taxon>
        <taxon>Bacilli</taxon>
        <taxon>Bacillales</taxon>
        <taxon>Paenibacillaceae</taxon>
        <taxon>Paenibacillus</taxon>
    </lineage>
</organism>
<keyword evidence="1" id="KW-0812">Transmembrane</keyword>
<dbReference type="GO" id="GO:0016787">
    <property type="term" value="F:hydrolase activity"/>
    <property type="evidence" value="ECO:0007669"/>
    <property type="project" value="UniProtKB-KW"/>
</dbReference>
<dbReference type="PANTHER" id="PTHR43798:SF33">
    <property type="entry name" value="HYDROLASE, PUTATIVE (AFU_ORTHOLOGUE AFUA_2G14860)-RELATED"/>
    <property type="match status" value="1"/>
</dbReference>
<dbReference type="PANTHER" id="PTHR43798">
    <property type="entry name" value="MONOACYLGLYCEROL LIPASE"/>
    <property type="match status" value="1"/>
</dbReference>
<feature type="domain" description="AB hydrolase-1" evidence="2">
    <location>
        <begin position="82"/>
        <end position="185"/>
    </location>
</feature>
<evidence type="ECO:0000256" key="1">
    <source>
        <dbReference type="SAM" id="Phobius"/>
    </source>
</evidence>
<keyword evidence="1" id="KW-1133">Transmembrane helix</keyword>
<dbReference type="RefSeq" id="WP_366295921.1">
    <property type="nucleotide sequence ID" value="NZ_CP159992.1"/>
</dbReference>
<dbReference type="GO" id="GO:0016020">
    <property type="term" value="C:membrane"/>
    <property type="evidence" value="ECO:0007669"/>
    <property type="project" value="TreeGrafter"/>
</dbReference>
<dbReference type="EMBL" id="CP159992">
    <property type="protein sequence ID" value="XCP97284.1"/>
    <property type="molecule type" value="Genomic_DNA"/>
</dbReference>
<dbReference type="InterPro" id="IPR050266">
    <property type="entry name" value="AB_hydrolase_sf"/>
</dbReference>
<dbReference type="AlphaFoldDB" id="A0AAU8NKL0"/>
<dbReference type="InterPro" id="IPR000073">
    <property type="entry name" value="AB_hydrolase_1"/>
</dbReference>